<organism evidence="20">
    <name type="scientific">Marchantia paleacea subsp. diptera</name>
    <dbReference type="NCBI Taxonomy" id="93925"/>
    <lineage>
        <taxon>Eukaryota</taxon>
        <taxon>Viridiplantae</taxon>
        <taxon>Streptophyta</taxon>
        <taxon>Embryophyta</taxon>
        <taxon>Marchantiophyta</taxon>
        <taxon>Marchantiopsida</taxon>
        <taxon>Marchantiidae</taxon>
        <taxon>Marchantiales</taxon>
        <taxon>Marchantiaceae</taxon>
        <taxon>Marchantia</taxon>
    </lineage>
</organism>
<comment type="catalytic activity">
    <reaction evidence="14 16">
        <text>a plastoquinone + NADPH + (n+1) H(+)(in) = a plastoquinol + NADP(+) + n H(+)(out)</text>
        <dbReference type="Rhea" id="RHEA:42612"/>
        <dbReference type="Rhea" id="RHEA-COMP:9561"/>
        <dbReference type="Rhea" id="RHEA-COMP:9562"/>
        <dbReference type="ChEBI" id="CHEBI:15378"/>
        <dbReference type="ChEBI" id="CHEBI:17757"/>
        <dbReference type="ChEBI" id="CHEBI:57783"/>
        <dbReference type="ChEBI" id="CHEBI:58349"/>
        <dbReference type="ChEBI" id="CHEBI:62192"/>
    </reaction>
</comment>
<dbReference type="Pfam" id="PF01010">
    <property type="entry name" value="Proton_antipo_C"/>
    <property type="match status" value="1"/>
</dbReference>
<feature type="transmembrane region" description="Helical" evidence="16">
    <location>
        <begin position="501"/>
        <end position="523"/>
    </location>
</feature>
<keyword evidence="10" id="KW-1278">Translocase</keyword>
<comment type="subcellular location">
    <subcellularLocation>
        <location evidence="2 16">Plastid</location>
        <location evidence="2 16">Chloroplast thylakoid membrane</location>
        <topology evidence="2 16">Multi-pass membrane protein</topology>
    </subcellularLocation>
</comment>
<evidence type="ECO:0000256" key="16">
    <source>
        <dbReference type="RuleBase" id="RU364062"/>
    </source>
</evidence>
<evidence type="ECO:0000256" key="11">
    <source>
        <dbReference type="ARBA" id="ARBA00022989"/>
    </source>
</evidence>
<proteinExistence type="inferred from homology"/>
<dbReference type="Gene3D" id="1.20.5.2700">
    <property type="match status" value="1"/>
</dbReference>
<evidence type="ECO:0000256" key="9">
    <source>
        <dbReference type="ARBA" id="ARBA00022957"/>
    </source>
</evidence>
<dbReference type="NCBIfam" id="TIGR01974">
    <property type="entry name" value="NDH_I_L"/>
    <property type="match status" value="1"/>
</dbReference>
<keyword evidence="12 16" id="KW-0520">NAD</keyword>
<evidence type="ECO:0000313" key="20">
    <source>
        <dbReference type="EMBL" id="BAS44764.1"/>
    </source>
</evidence>
<comment type="subunit">
    <text evidence="4 16">NDH is composed of at least 16 different subunits, 5 of which are encoded in the nucleus.</text>
</comment>
<feature type="domain" description="NADH:quinone oxidoreductase/Mrp antiporter transmembrane" evidence="17">
    <location>
        <begin position="141"/>
        <end position="442"/>
    </location>
</feature>
<feature type="transmembrane region" description="Helical" evidence="16">
    <location>
        <begin position="179"/>
        <end position="200"/>
    </location>
</feature>
<dbReference type="Pfam" id="PF00662">
    <property type="entry name" value="Proton_antipo_N"/>
    <property type="match status" value="1"/>
</dbReference>
<dbReference type="InterPro" id="IPR002128">
    <property type="entry name" value="NADH_UbQ_OxRdtase_chlpt_su5_C"/>
</dbReference>
<evidence type="ECO:0000256" key="3">
    <source>
        <dbReference type="ARBA" id="ARBA00008200"/>
    </source>
</evidence>
<keyword evidence="16" id="KW-0793">Thylakoid</keyword>
<dbReference type="PRINTS" id="PR01435">
    <property type="entry name" value="NPOXDRDTASE5"/>
</dbReference>
<sequence length="692" mass="79279">MELIFQNVWFVPLFPFLASILLGIGLFFFPNSIKKFRRLSSFISIMFLNIAMLLSFHFFWQQITGSPIHRYLWSWVLYKNFVLEIGYLLDPLTSIMLVLVTTVAVMVMIYSDSYMFYDEGYIKFFCYLSLFTASMLGLVLSPNLIQVYIFWELVGMCSYLLIGFWFTRPSAANACQKAFVTNRIGDFGLLLGILGFYWITGSFDFQQLSKRFFELLSYNQINLVFATLCALFLFLGPVAKSAQFPLHIWLPDAMEGPTPISALIHAATMVAAGIFLVARMFPLFQMLPFVMSIISWTGAITALLGATIALAQKDLKKGLAYSTMSQLGYMMLALGIGSYKAGLFHLITHAYSKALLFLGSGSVIHSMEPIVGYHPNKSQNMIFMGGLRQYMPITAITFLFGTLSLCGIPPFACFWSKDEILVNSWLHFPILGSIAFFTAGLTAFYMFRIYFLTFEGDFRGHFFDDVKKLSSISIWGSLEFNKEQFKLDKKSTLYPKEANNIMLFPLIILTIPTVFIGFIGILFDENKMNVDSLSYWLTLSINSFNYSNSEKFLEFLFNAIPSVSIAFFGILIAFYLYGPNFSFLKKEKKKLQLKSEIDIVLKSFSNFIYNWSYYRAYIDGFYSSFFIKGLRFLIKIVSFIDRWIIDGIINGIGIFSFFGGESLKYIEGGRISSYLFFIIFCMFLFFLYSYII</sequence>
<feature type="transmembrane region" description="Helical" evidence="16">
    <location>
        <begin position="7"/>
        <end position="29"/>
    </location>
</feature>
<evidence type="ECO:0000256" key="2">
    <source>
        <dbReference type="ARBA" id="ARBA00004454"/>
    </source>
</evidence>
<comment type="catalytic activity">
    <reaction evidence="15 16">
        <text>a plastoquinone + NADH + (n+1) H(+)(in) = a plastoquinol + NAD(+) + n H(+)(out)</text>
        <dbReference type="Rhea" id="RHEA:42608"/>
        <dbReference type="Rhea" id="RHEA-COMP:9561"/>
        <dbReference type="Rhea" id="RHEA-COMP:9562"/>
        <dbReference type="ChEBI" id="CHEBI:15378"/>
        <dbReference type="ChEBI" id="CHEBI:17757"/>
        <dbReference type="ChEBI" id="CHEBI:57540"/>
        <dbReference type="ChEBI" id="CHEBI:57945"/>
        <dbReference type="ChEBI" id="CHEBI:62192"/>
    </reaction>
</comment>
<accession>A0A0M5MXT4</accession>
<dbReference type="GO" id="GO:0008137">
    <property type="term" value="F:NADH dehydrogenase (ubiquinone) activity"/>
    <property type="evidence" value="ECO:0007669"/>
    <property type="project" value="InterPro"/>
</dbReference>
<reference evidence="20" key="1">
    <citation type="submission" date="2015-03" db="EMBL/GenBank/DDBJ databases">
        <title>Complete chloroplast genome DNA of liverwort Marchantia paleacea var. diptera.</title>
        <authorList>
            <person name="Ishii K."/>
            <person name="Nakagawa T."/>
            <person name="Kozaki T."/>
        </authorList>
    </citation>
    <scope>NUCLEOTIDE SEQUENCE</scope>
</reference>
<dbReference type="InterPro" id="IPR001516">
    <property type="entry name" value="Proton_antipo_N"/>
</dbReference>
<dbReference type="InterPro" id="IPR018393">
    <property type="entry name" value="NADHpl_OxRdtase_5_subgr"/>
</dbReference>
<evidence type="ECO:0000256" key="13">
    <source>
        <dbReference type="ARBA" id="ARBA00023136"/>
    </source>
</evidence>
<keyword evidence="16 20" id="KW-0934">Plastid</keyword>
<feature type="transmembrane region" description="Helical" evidence="16">
    <location>
        <begin position="393"/>
        <end position="412"/>
    </location>
</feature>
<comment type="function">
    <text evidence="1 16">NDH shuttles electrons from NAD(P)H:plastoquinone, via FMN and iron-sulfur (Fe-S) centers, to quinones in the photosynthetic chain and possibly in a chloroplast respiratory chain. The immediate electron acceptor for the enzyme in this species is believed to be plastoquinone. Couples the redox reaction to proton translocation, and thus conserves the redox energy in a proton gradient.</text>
</comment>
<feature type="transmembrane region" description="Helical" evidence="16">
    <location>
        <begin position="95"/>
        <end position="117"/>
    </location>
</feature>
<dbReference type="GO" id="GO:0048038">
    <property type="term" value="F:quinone binding"/>
    <property type="evidence" value="ECO:0007669"/>
    <property type="project" value="UniProtKB-KW"/>
</dbReference>
<dbReference type="GO" id="GO:0015990">
    <property type="term" value="P:electron transport coupled proton transport"/>
    <property type="evidence" value="ECO:0007669"/>
    <property type="project" value="TreeGrafter"/>
</dbReference>
<dbReference type="GO" id="GO:0042773">
    <property type="term" value="P:ATP synthesis coupled electron transport"/>
    <property type="evidence" value="ECO:0007669"/>
    <property type="project" value="InterPro"/>
</dbReference>
<keyword evidence="11 16" id="KW-1133">Transmembrane helix</keyword>
<evidence type="ECO:0000256" key="4">
    <source>
        <dbReference type="ARBA" id="ARBA00011199"/>
    </source>
</evidence>
<dbReference type="AlphaFoldDB" id="A0A0M5MXT4"/>
<keyword evidence="16" id="KW-0813">Transport</keyword>
<feature type="domain" description="NADH-Ubiquinone oxidoreductase (complex I) chain 5 N-terminal" evidence="18">
    <location>
        <begin position="75"/>
        <end position="125"/>
    </location>
</feature>
<dbReference type="EC" id="7.1.1.-" evidence="16"/>
<evidence type="ECO:0000256" key="15">
    <source>
        <dbReference type="ARBA" id="ARBA00048026"/>
    </source>
</evidence>
<evidence type="ECO:0000256" key="10">
    <source>
        <dbReference type="ARBA" id="ARBA00022967"/>
    </source>
</evidence>
<keyword evidence="16 20" id="KW-0150">Chloroplast</keyword>
<evidence type="ECO:0000256" key="8">
    <source>
        <dbReference type="ARBA" id="ARBA00022857"/>
    </source>
</evidence>
<evidence type="ECO:0000256" key="12">
    <source>
        <dbReference type="ARBA" id="ARBA00023027"/>
    </source>
</evidence>
<geneLocation type="chloroplast" evidence="20"/>
<feature type="transmembrane region" description="Helical" evidence="16">
    <location>
        <begin position="260"/>
        <end position="281"/>
    </location>
</feature>
<protein>
    <recommendedName>
        <fullName evidence="5 16">NAD(P)H-quinone oxidoreductase subunit 5, chloroplastic</fullName>
        <ecNumber evidence="16">7.1.1.-</ecNumber>
    </recommendedName>
    <alternativeName>
        <fullName evidence="16">NADH-plastoquinone oxidoreductase subunit 5</fullName>
    </alternativeName>
</protein>
<name>A0A0M5MXT4_MARPA</name>
<dbReference type="InterPro" id="IPR003945">
    <property type="entry name" value="NU5C-like"/>
</dbReference>
<dbReference type="Pfam" id="PF00361">
    <property type="entry name" value="Proton_antipo_M"/>
    <property type="match status" value="1"/>
</dbReference>
<feature type="transmembrane region" description="Helical" evidence="16">
    <location>
        <begin position="124"/>
        <end position="142"/>
    </location>
</feature>
<gene>
    <name evidence="16 20" type="primary">ndhF</name>
</gene>
<keyword evidence="8 16" id="KW-0521">NADP</keyword>
<feature type="transmembrane region" description="Helical" evidence="16">
    <location>
        <begin position="636"/>
        <end position="659"/>
    </location>
</feature>
<keyword evidence="6 16" id="KW-0812">Transmembrane</keyword>
<dbReference type="GO" id="GO:0003954">
    <property type="term" value="F:NADH dehydrogenase activity"/>
    <property type="evidence" value="ECO:0007669"/>
    <property type="project" value="TreeGrafter"/>
</dbReference>
<evidence type="ECO:0000256" key="14">
    <source>
        <dbReference type="ARBA" id="ARBA00047726"/>
    </source>
</evidence>
<keyword evidence="13 16" id="KW-0472">Membrane</keyword>
<feature type="transmembrane region" description="Helical" evidence="16">
    <location>
        <begin position="220"/>
        <end position="239"/>
    </location>
</feature>
<keyword evidence="9 16" id="KW-0618">Plastoquinone</keyword>
<keyword evidence="7 16" id="KW-0874">Quinone</keyword>
<dbReference type="EMBL" id="LC035012">
    <property type="protein sequence ID" value="BAS44764.1"/>
    <property type="molecule type" value="Genomic_DNA"/>
</dbReference>
<dbReference type="PANTHER" id="PTHR42829">
    <property type="entry name" value="NADH-UBIQUINONE OXIDOREDUCTASE CHAIN 5"/>
    <property type="match status" value="1"/>
</dbReference>
<evidence type="ECO:0000259" key="18">
    <source>
        <dbReference type="Pfam" id="PF00662"/>
    </source>
</evidence>
<evidence type="ECO:0000259" key="19">
    <source>
        <dbReference type="Pfam" id="PF01010"/>
    </source>
</evidence>
<dbReference type="PRINTS" id="PR01434">
    <property type="entry name" value="NADHDHGNASE5"/>
</dbReference>
<feature type="transmembrane region" description="Helical" evidence="16">
    <location>
        <begin position="41"/>
        <end position="60"/>
    </location>
</feature>
<comment type="similarity">
    <text evidence="3 16">Belongs to the complex I subunit 5 family.</text>
</comment>
<dbReference type="GO" id="GO:0009535">
    <property type="term" value="C:chloroplast thylakoid membrane"/>
    <property type="evidence" value="ECO:0007669"/>
    <property type="project" value="UniProtKB-SubCell"/>
</dbReference>
<evidence type="ECO:0000259" key="17">
    <source>
        <dbReference type="Pfam" id="PF00361"/>
    </source>
</evidence>
<evidence type="ECO:0000256" key="7">
    <source>
        <dbReference type="ARBA" id="ARBA00022719"/>
    </source>
</evidence>
<feature type="transmembrane region" description="Helical" evidence="16">
    <location>
        <begin position="148"/>
        <end position="167"/>
    </location>
</feature>
<feature type="transmembrane region" description="Helical" evidence="16">
    <location>
        <begin position="671"/>
        <end position="691"/>
    </location>
</feature>
<feature type="transmembrane region" description="Helical" evidence="16">
    <location>
        <begin position="327"/>
        <end position="348"/>
    </location>
</feature>
<dbReference type="PANTHER" id="PTHR42829:SF2">
    <property type="entry name" value="NADH-UBIQUINONE OXIDOREDUCTASE CHAIN 5"/>
    <property type="match status" value="1"/>
</dbReference>
<feature type="transmembrane region" description="Helical" evidence="16">
    <location>
        <begin position="287"/>
        <end position="311"/>
    </location>
</feature>
<evidence type="ECO:0000256" key="1">
    <source>
        <dbReference type="ARBA" id="ARBA00004059"/>
    </source>
</evidence>
<dbReference type="InterPro" id="IPR001750">
    <property type="entry name" value="ND/Mrp_TM"/>
</dbReference>
<feature type="transmembrane region" description="Helical" evidence="16">
    <location>
        <begin position="555"/>
        <end position="578"/>
    </location>
</feature>
<evidence type="ECO:0000256" key="5">
    <source>
        <dbReference type="ARBA" id="ARBA00018648"/>
    </source>
</evidence>
<dbReference type="SMR" id="A0A0M5MXT4"/>
<evidence type="ECO:0000256" key="6">
    <source>
        <dbReference type="ARBA" id="ARBA00022692"/>
    </source>
</evidence>
<feature type="domain" description="NADH:ubiquinone/plastoquinone oxidoreductase chloroplast chain 5 C-terminal" evidence="19">
    <location>
        <begin position="484"/>
        <end position="641"/>
    </location>
</feature>
<feature type="transmembrane region" description="Helical" evidence="16">
    <location>
        <begin position="424"/>
        <end position="447"/>
    </location>
</feature>
<dbReference type="NCBIfam" id="NF005141">
    <property type="entry name" value="PRK06590.1"/>
    <property type="match status" value="1"/>
</dbReference>